<evidence type="ECO:0000313" key="3">
    <source>
        <dbReference type="EMBL" id="RIB08864.1"/>
    </source>
</evidence>
<accession>A0A397UFA8</accession>
<dbReference type="STRING" id="44941.A0A397UFA8"/>
<evidence type="ECO:0000256" key="2">
    <source>
        <dbReference type="ARBA" id="ARBA00022840"/>
    </source>
</evidence>
<comment type="caution">
    <text evidence="3">The sequence shown here is derived from an EMBL/GenBank/DDBJ whole genome shotgun (WGS) entry which is preliminary data.</text>
</comment>
<dbReference type="SUPFAM" id="SSF100920">
    <property type="entry name" value="Heat shock protein 70kD (HSP70), peptide-binding domain"/>
    <property type="match status" value="1"/>
</dbReference>
<feature type="non-terminal residue" evidence="3">
    <location>
        <position position="1"/>
    </location>
</feature>
<protein>
    <recommendedName>
        <fullName evidence="5">Heat shock protein 70 family</fullName>
    </recommendedName>
</protein>
<dbReference type="Gene3D" id="2.60.34.10">
    <property type="entry name" value="Substrate Binding Domain Of DNAk, Chain A, domain 1"/>
    <property type="match status" value="1"/>
</dbReference>
<dbReference type="GO" id="GO:0005524">
    <property type="term" value="F:ATP binding"/>
    <property type="evidence" value="ECO:0007669"/>
    <property type="project" value="UniProtKB-KW"/>
</dbReference>
<evidence type="ECO:0008006" key="5">
    <source>
        <dbReference type="Google" id="ProtNLM"/>
    </source>
</evidence>
<sequence length="49" mass="5202">ILGSFELGSFEPALRGVPLIEVTYSIDANGIVNVAARDKKTGKKAKITI</sequence>
<reference evidence="3 4" key="1">
    <citation type="submission" date="2018-06" db="EMBL/GenBank/DDBJ databases">
        <title>Comparative genomics reveals the genomic features of Rhizophagus irregularis, R. cerebriforme, R. diaphanum and Gigaspora rosea, and their symbiotic lifestyle signature.</title>
        <authorList>
            <person name="Morin E."/>
            <person name="San Clemente H."/>
            <person name="Chen E.C.H."/>
            <person name="De La Providencia I."/>
            <person name="Hainaut M."/>
            <person name="Kuo A."/>
            <person name="Kohler A."/>
            <person name="Murat C."/>
            <person name="Tang N."/>
            <person name="Roy S."/>
            <person name="Loubradou J."/>
            <person name="Henrissat B."/>
            <person name="Grigoriev I.V."/>
            <person name="Corradi N."/>
            <person name="Roux C."/>
            <person name="Martin F.M."/>
        </authorList>
    </citation>
    <scope>NUCLEOTIDE SEQUENCE [LARGE SCALE GENOMIC DNA]</scope>
    <source>
        <strain evidence="3 4">DAOM 194757</strain>
    </source>
</reference>
<name>A0A397UFA8_9GLOM</name>
<proteinExistence type="predicted"/>
<evidence type="ECO:0000256" key="1">
    <source>
        <dbReference type="ARBA" id="ARBA00022741"/>
    </source>
</evidence>
<dbReference type="GO" id="GO:0140662">
    <property type="term" value="F:ATP-dependent protein folding chaperone"/>
    <property type="evidence" value="ECO:0007669"/>
    <property type="project" value="InterPro"/>
</dbReference>
<dbReference type="EMBL" id="QKWP01001451">
    <property type="protein sequence ID" value="RIB08864.1"/>
    <property type="molecule type" value="Genomic_DNA"/>
</dbReference>
<dbReference type="Pfam" id="PF00012">
    <property type="entry name" value="HSP70"/>
    <property type="match status" value="1"/>
</dbReference>
<keyword evidence="1" id="KW-0547">Nucleotide-binding</keyword>
<dbReference type="InterPro" id="IPR013126">
    <property type="entry name" value="Hsp_70_fam"/>
</dbReference>
<evidence type="ECO:0000313" key="4">
    <source>
        <dbReference type="Proteomes" id="UP000266673"/>
    </source>
</evidence>
<dbReference type="Proteomes" id="UP000266673">
    <property type="component" value="Unassembled WGS sequence"/>
</dbReference>
<dbReference type="AlphaFoldDB" id="A0A397UFA8"/>
<keyword evidence="4" id="KW-1185">Reference proteome</keyword>
<organism evidence="3 4">
    <name type="scientific">Gigaspora rosea</name>
    <dbReference type="NCBI Taxonomy" id="44941"/>
    <lineage>
        <taxon>Eukaryota</taxon>
        <taxon>Fungi</taxon>
        <taxon>Fungi incertae sedis</taxon>
        <taxon>Mucoromycota</taxon>
        <taxon>Glomeromycotina</taxon>
        <taxon>Glomeromycetes</taxon>
        <taxon>Diversisporales</taxon>
        <taxon>Gigasporaceae</taxon>
        <taxon>Gigaspora</taxon>
    </lineage>
</organism>
<gene>
    <name evidence="3" type="ORF">C2G38_1982236</name>
</gene>
<keyword evidence="2" id="KW-0067">ATP-binding</keyword>
<dbReference type="InterPro" id="IPR029047">
    <property type="entry name" value="HSP70_peptide-bd_sf"/>
</dbReference>
<dbReference type="OrthoDB" id="3260447at2759"/>